<dbReference type="EMBL" id="BTSX01000006">
    <property type="protein sequence ID" value="GMT04333.1"/>
    <property type="molecule type" value="Genomic_DNA"/>
</dbReference>
<sequence length="91" mass="10451">MGVQVGPEAYSYLDIDLLPGMKTKEEMYYIAITSSSFSCRSRNIEDLMGFFDGTHPVQSQRIEYIRLFVTSPHFEATFNCKQKKPVCPNVF</sequence>
<evidence type="ECO:0000313" key="2">
    <source>
        <dbReference type="Proteomes" id="UP001432027"/>
    </source>
</evidence>
<organism evidence="1 2">
    <name type="scientific">Pristionchus entomophagus</name>
    <dbReference type="NCBI Taxonomy" id="358040"/>
    <lineage>
        <taxon>Eukaryota</taxon>
        <taxon>Metazoa</taxon>
        <taxon>Ecdysozoa</taxon>
        <taxon>Nematoda</taxon>
        <taxon>Chromadorea</taxon>
        <taxon>Rhabditida</taxon>
        <taxon>Rhabditina</taxon>
        <taxon>Diplogasteromorpha</taxon>
        <taxon>Diplogasteroidea</taxon>
        <taxon>Neodiplogasteridae</taxon>
        <taxon>Pristionchus</taxon>
    </lineage>
</organism>
<reference evidence="1" key="1">
    <citation type="submission" date="2023-10" db="EMBL/GenBank/DDBJ databases">
        <title>Genome assembly of Pristionchus species.</title>
        <authorList>
            <person name="Yoshida K."/>
            <person name="Sommer R.J."/>
        </authorList>
    </citation>
    <scope>NUCLEOTIDE SEQUENCE</scope>
    <source>
        <strain evidence="1">RS0144</strain>
    </source>
</reference>
<name>A0AAV5UD68_9BILA</name>
<protein>
    <submittedName>
        <fullName evidence="1">Uncharacterized protein</fullName>
    </submittedName>
</protein>
<keyword evidence="2" id="KW-1185">Reference proteome</keyword>
<accession>A0AAV5UD68</accession>
<comment type="caution">
    <text evidence="1">The sequence shown here is derived from an EMBL/GenBank/DDBJ whole genome shotgun (WGS) entry which is preliminary data.</text>
</comment>
<evidence type="ECO:0000313" key="1">
    <source>
        <dbReference type="EMBL" id="GMT04333.1"/>
    </source>
</evidence>
<dbReference type="AlphaFoldDB" id="A0AAV5UD68"/>
<proteinExistence type="predicted"/>
<gene>
    <name evidence="1" type="ORF">PENTCL1PPCAC_26507</name>
</gene>
<dbReference type="Proteomes" id="UP001432027">
    <property type="component" value="Unassembled WGS sequence"/>
</dbReference>